<sequence>MIAYSISPFVLYFHILVYNREIMQQYYRSKLYSCHNSRSKFRIIPLQFHLLKQIPFSSWQFHCKNVFSWEKFLQFQG</sequence>
<reference evidence="2" key="1">
    <citation type="submission" date="2022-11" db="UniProtKB">
        <authorList>
            <consortium name="WormBaseParasite"/>
        </authorList>
    </citation>
    <scope>IDENTIFICATION</scope>
</reference>
<accession>A0A915AST0</accession>
<evidence type="ECO:0000313" key="1">
    <source>
        <dbReference type="Proteomes" id="UP000887569"/>
    </source>
</evidence>
<evidence type="ECO:0000313" key="2">
    <source>
        <dbReference type="WBParaSite" id="PgR013_g092_t04"/>
    </source>
</evidence>
<name>A0A915AST0_PARUN</name>
<dbReference type="WBParaSite" id="PgR013_g092_t04">
    <property type="protein sequence ID" value="PgR013_g092_t04"/>
    <property type="gene ID" value="PgR013_g092"/>
</dbReference>
<dbReference type="Proteomes" id="UP000887569">
    <property type="component" value="Unplaced"/>
</dbReference>
<organism evidence="1 2">
    <name type="scientific">Parascaris univalens</name>
    <name type="common">Nematode worm</name>
    <dbReference type="NCBI Taxonomy" id="6257"/>
    <lineage>
        <taxon>Eukaryota</taxon>
        <taxon>Metazoa</taxon>
        <taxon>Ecdysozoa</taxon>
        <taxon>Nematoda</taxon>
        <taxon>Chromadorea</taxon>
        <taxon>Rhabditida</taxon>
        <taxon>Spirurina</taxon>
        <taxon>Ascaridomorpha</taxon>
        <taxon>Ascaridoidea</taxon>
        <taxon>Ascarididae</taxon>
        <taxon>Parascaris</taxon>
    </lineage>
</organism>
<protein>
    <submittedName>
        <fullName evidence="2">Ovule protein</fullName>
    </submittedName>
</protein>
<proteinExistence type="predicted"/>
<dbReference type="AlphaFoldDB" id="A0A915AST0"/>
<keyword evidence="1" id="KW-1185">Reference proteome</keyword>